<dbReference type="InterPro" id="IPR010213">
    <property type="entry name" value="TF_NusA"/>
</dbReference>
<comment type="subunit">
    <text evidence="7">Monomer. Binds directly to the core enzyme of the DNA-dependent RNA polymerase and to nascent RNA.</text>
</comment>
<keyword evidence="1 7" id="KW-0806">Transcription termination</keyword>
<keyword evidence="4 7" id="KW-0694">RNA-binding</keyword>
<dbReference type="InterPro" id="IPR058582">
    <property type="entry name" value="KH_NusA_2nd"/>
</dbReference>
<dbReference type="SMART" id="SM00322">
    <property type="entry name" value="KH"/>
    <property type="match status" value="2"/>
</dbReference>
<dbReference type="SUPFAM" id="SSF50249">
    <property type="entry name" value="Nucleic acid-binding proteins"/>
    <property type="match status" value="1"/>
</dbReference>
<dbReference type="InterPro" id="IPR015946">
    <property type="entry name" value="KH_dom-like_a/b"/>
</dbReference>
<dbReference type="KEGG" id="pmet:G4Y79_18015"/>
<dbReference type="RefSeq" id="WP_195169643.1">
    <property type="nucleotide sequence ID" value="NZ_CP062983.1"/>
</dbReference>
<organism evidence="11 12">
    <name type="scientific">Phototrophicus methaneseepsis</name>
    <dbReference type="NCBI Taxonomy" id="2710758"/>
    <lineage>
        <taxon>Bacteria</taxon>
        <taxon>Bacillati</taxon>
        <taxon>Chloroflexota</taxon>
        <taxon>Candidatus Thermofontia</taxon>
        <taxon>Phototrophicales</taxon>
        <taxon>Phototrophicaceae</taxon>
        <taxon>Phototrophicus</taxon>
    </lineage>
</organism>
<sequence length="667" mass="74386">MANELQVAFKEIAEMRALPREVVLEALQSALVSAYRRDSGASSAQAVEARIDPATGQASIYVEKEVTDDVISPTTEVVLDHAREFNPQAEIGDMVMVQVDHTTKQFGRIAAQTAKQVILQKIREAERKSLYDEYITRQGDLITGTVQSMNSSMVTLSLGRAEAILPRAQQIPGERYRPHDKVRVYLLEVKPSTRGPQIIVSRSHRNMLRRLLEYEVPEIYNGQVEIKSIAREAGYRSKVAVAALQEGIDPVGACVGMRGIRIQNIVKELNDEKIDVIEWNPSPEAFISKALSPARVTGVYLEDDIHQGRTAVVLVPEDQLSLAIGREGQNARLAAKLTGWRIDIKSVTETVEGALENLDLPPLDSLAIRHAKLIEEVRAIMAKKSQNLTVMQEEYNRLSEFANVVERRLLQEREEARQEELEQIAAVRSTLPQELFSLPLSALELGEALTEALEPLENVGMVMLTMLIDEERLQALVGDIDGDALGAVQDSLDYIMEADLGALEEEFTVEEEVEEPQPEDVVETLEVADVEEVEEEPVAEVVEPSPAAELDEAVAEEEEDEDVLVAAFGGIPINEPEPEVVPEPELEPEMSEPKADAPASEAEFEQMLADFDYEDGDELYESGEARARKKGKNKRRQLIYDEESGEVVSKRRRKSSRKRNEWDDFGS</sequence>
<dbReference type="Pfam" id="PF13184">
    <property type="entry name" value="KH_NusA_1st"/>
    <property type="match status" value="1"/>
</dbReference>
<dbReference type="Proteomes" id="UP000594468">
    <property type="component" value="Chromosome"/>
</dbReference>
<dbReference type="InterPro" id="IPR009019">
    <property type="entry name" value="KH_sf_prok-type"/>
</dbReference>
<keyword evidence="2 7" id="KW-0963">Cytoplasm</keyword>
<dbReference type="PROSITE" id="PS50084">
    <property type="entry name" value="KH_TYPE_1"/>
    <property type="match status" value="1"/>
</dbReference>
<dbReference type="InterPro" id="IPR036555">
    <property type="entry name" value="NusA_N_sf"/>
</dbReference>
<dbReference type="GO" id="GO:0006353">
    <property type="term" value="P:DNA-templated transcription termination"/>
    <property type="evidence" value="ECO:0007669"/>
    <property type="project" value="UniProtKB-UniRule"/>
</dbReference>
<evidence type="ECO:0000259" key="10">
    <source>
        <dbReference type="PROSITE" id="PS50126"/>
    </source>
</evidence>
<dbReference type="NCBIfam" id="TIGR01953">
    <property type="entry name" value="NusA"/>
    <property type="match status" value="1"/>
</dbReference>
<feature type="compositionally biased region" description="Basic and acidic residues" evidence="9">
    <location>
        <begin position="658"/>
        <end position="667"/>
    </location>
</feature>
<keyword evidence="6 7" id="KW-0804">Transcription</keyword>
<feature type="compositionally biased region" description="Acidic residues" evidence="9">
    <location>
        <begin position="576"/>
        <end position="590"/>
    </location>
</feature>
<comment type="function">
    <text evidence="7">Participates in both transcription termination and antitermination.</text>
</comment>
<evidence type="ECO:0000256" key="5">
    <source>
        <dbReference type="ARBA" id="ARBA00023015"/>
    </source>
</evidence>
<dbReference type="AlphaFoldDB" id="A0A7S8IDI3"/>
<reference evidence="11 12" key="1">
    <citation type="submission" date="2020-02" db="EMBL/GenBank/DDBJ databases">
        <authorList>
            <person name="Zheng R.K."/>
            <person name="Sun C.M."/>
        </authorList>
    </citation>
    <scope>NUCLEOTIDE SEQUENCE [LARGE SCALE GENOMIC DNA]</scope>
    <source>
        <strain evidence="12">rifampicinis</strain>
    </source>
</reference>
<dbReference type="FunFam" id="3.30.300.20:FF:000005">
    <property type="entry name" value="Transcription termination/antitermination protein NusA"/>
    <property type="match status" value="1"/>
</dbReference>
<feature type="compositionally biased region" description="Acidic residues" evidence="9">
    <location>
        <begin position="611"/>
        <end position="621"/>
    </location>
</feature>
<dbReference type="InterPro" id="IPR025249">
    <property type="entry name" value="TF_NusA_KH_1st"/>
</dbReference>
<evidence type="ECO:0000256" key="3">
    <source>
        <dbReference type="ARBA" id="ARBA00022814"/>
    </source>
</evidence>
<evidence type="ECO:0000256" key="9">
    <source>
        <dbReference type="SAM" id="MobiDB-lite"/>
    </source>
</evidence>
<dbReference type="SUPFAM" id="SSF69705">
    <property type="entry name" value="Transcription factor NusA, N-terminal domain"/>
    <property type="match status" value="1"/>
</dbReference>
<keyword evidence="5 7" id="KW-0805">Transcription regulation</keyword>
<dbReference type="EMBL" id="CP062983">
    <property type="protein sequence ID" value="QPC81571.1"/>
    <property type="molecule type" value="Genomic_DNA"/>
</dbReference>
<dbReference type="Gene3D" id="3.30.300.20">
    <property type="match status" value="2"/>
</dbReference>
<comment type="subcellular location">
    <subcellularLocation>
        <location evidence="7">Cytoplasm</location>
    </subcellularLocation>
</comment>
<gene>
    <name evidence="7 11" type="primary">nusA</name>
    <name evidence="11" type="ORF">G4Y79_18015</name>
</gene>
<feature type="coiled-coil region" evidence="8">
    <location>
        <begin position="374"/>
        <end position="422"/>
    </location>
</feature>
<keyword evidence="12" id="KW-1185">Reference proteome</keyword>
<dbReference type="Pfam" id="PF00575">
    <property type="entry name" value="S1"/>
    <property type="match status" value="1"/>
</dbReference>
<dbReference type="Gene3D" id="3.30.1480.10">
    <property type="entry name" value="NusA, N-terminal domain"/>
    <property type="match status" value="1"/>
</dbReference>
<dbReference type="InterPro" id="IPR012340">
    <property type="entry name" value="NA-bd_OB-fold"/>
</dbReference>
<dbReference type="PANTHER" id="PTHR22648">
    <property type="entry name" value="TRANSCRIPTION TERMINATION FACTOR NUSA"/>
    <property type="match status" value="1"/>
</dbReference>
<dbReference type="Pfam" id="PF26594">
    <property type="entry name" value="KH_NusA_2nd"/>
    <property type="match status" value="1"/>
</dbReference>
<evidence type="ECO:0000256" key="7">
    <source>
        <dbReference type="HAMAP-Rule" id="MF_00945"/>
    </source>
</evidence>
<dbReference type="InterPro" id="IPR030842">
    <property type="entry name" value="TF_NusA_bacterial"/>
</dbReference>
<dbReference type="PROSITE" id="PS50126">
    <property type="entry name" value="S1"/>
    <property type="match status" value="1"/>
</dbReference>
<proteinExistence type="inferred from homology"/>
<dbReference type="InterPro" id="IPR004087">
    <property type="entry name" value="KH_dom"/>
</dbReference>
<dbReference type="InterPro" id="IPR003029">
    <property type="entry name" value="S1_domain"/>
</dbReference>
<dbReference type="CDD" id="cd04455">
    <property type="entry name" value="S1_NusA"/>
    <property type="match status" value="1"/>
</dbReference>
<dbReference type="HAMAP" id="MF_00945_B">
    <property type="entry name" value="NusA_B"/>
    <property type="match status" value="1"/>
</dbReference>
<protein>
    <recommendedName>
        <fullName evidence="7">Transcription termination/antitermination protein NusA</fullName>
    </recommendedName>
</protein>
<feature type="compositionally biased region" description="Basic residues" evidence="9">
    <location>
        <begin position="627"/>
        <end position="637"/>
    </location>
</feature>
<evidence type="ECO:0000313" key="11">
    <source>
        <dbReference type="EMBL" id="QPC81571.1"/>
    </source>
</evidence>
<keyword evidence="8" id="KW-0175">Coiled coil</keyword>
<dbReference type="Gene3D" id="2.40.50.140">
    <property type="entry name" value="Nucleic acid-binding proteins"/>
    <property type="match status" value="1"/>
</dbReference>
<evidence type="ECO:0000256" key="1">
    <source>
        <dbReference type="ARBA" id="ARBA00022472"/>
    </source>
</evidence>
<evidence type="ECO:0000256" key="6">
    <source>
        <dbReference type="ARBA" id="ARBA00023163"/>
    </source>
</evidence>
<feature type="domain" description="S1 motif" evidence="10">
    <location>
        <begin position="139"/>
        <end position="203"/>
    </location>
</feature>
<dbReference type="Pfam" id="PF08529">
    <property type="entry name" value="NusA_N"/>
    <property type="match status" value="1"/>
</dbReference>
<feature type="region of interest" description="Disordered" evidence="9">
    <location>
        <begin position="572"/>
        <end position="667"/>
    </location>
</feature>
<evidence type="ECO:0000256" key="2">
    <source>
        <dbReference type="ARBA" id="ARBA00022490"/>
    </source>
</evidence>
<dbReference type="CDD" id="cd02134">
    <property type="entry name" value="KH-II_NusA_rpt1"/>
    <property type="match status" value="1"/>
</dbReference>
<evidence type="ECO:0000256" key="4">
    <source>
        <dbReference type="ARBA" id="ARBA00022884"/>
    </source>
</evidence>
<evidence type="ECO:0000256" key="8">
    <source>
        <dbReference type="SAM" id="Coils"/>
    </source>
</evidence>
<comment type="similarity">
    <text evidence="7">Belongs to the NusA family.</text>
</comment>
<dbReference type="GO" id="GO:0005829">
    <property type="term" value="C:cytosol"/>
    <property type="evidence" value="ECO:0007669"/>
    <property type="project" value="TreeGrafter"/>
</dbReference>
<dbReference type="SMART" id="SM00316">
    <property type="entry name" value="S1"/>
    <property type="match status" value="1"/>
</dbReference>
<dbReference type="FunFam" id="3.30.300.20:FF:000002">
    <property type="entry name" value="Transcription termination/antitermination protein NusA"/>
    <property type="match status" value="1"/>
</dbReference>
<dbReference type="CDD" id="cd22529">
    <property type="entry name" value="KH-II_NusA_rpt2"/>
    <property type="match status" value="1"/>
</dbReference>
<dbReference type="GO" id="GO:0003723">
    <property type="term" value="F:RNA binding"/>
    <property type="evidence" value="ECO:0007669"/>
    <property type="project" value="UniProtKB-UniRule"/>
</dbReference>
<evidence type="ECO:0000313" key="12">
    <source>
        <dbReference type="Proteomes" id="UP000594468"/>
    </source>
</evidence>
<name>A0A7S8IDI3_9CHLR</name>
<dbReference type="InterPro" id="IPR013735">
    <property type="entry name" value="TF_NusA_N"/>
</dbReference>
<keyword evidence="3 7" id="KW-0889">Transcription antitermination</keyword>
<accession>A0A7S8IDI3</accession>
<dbReference type="GO" id="GO:0031564">
    <property type="term" value="P:transcription antitermination"/>
    <property type="evidence" value="ECO:0007669"/>
    <property type="project" value="UniProtKB-UniRule"/>
</dbReference>
<dbReference type="PANTHER" id="PTHR22648:SF0">
    <property type="entry name" value="TRANSCRIPTION TERMINATION_ANTITERMINATION PROTEIN NUSA"/>
    <property type="match status" value="1"/>
</dbReference>
<dbReference type="GO" id="GO:0003700">
    <property type="term" value="F:DNA-binding transcription factor activity"/>
    <property type="evidence" value="ECO:0007669"/>
    <property type="project" value="InterPro"/>
</dbReference>
<dbReference type="SUPFAM" id="SSF54814">
    <property type="entry name" value="Prokaryotic type KH domain (KH-domain type II)"/>
    <property type="match status" value="2"/>
</dbReference>